<dbReference type="Proteomes" id="UP001548832">
    <property type="component" value="Unassembled WGS sequence"/>
</dbReference>
<reference evidence="1 2" key="1">
    <citation type="submission" date="2024-06" db="EMBL/GenBank/DDBJ databases">
        <authorList>
            <person name="Kim D.-U."/>
        </authorList>
    </citation>
    <scope>NUCLEOTIDE SEQUENCE [LARGE SCALE GENOMIC DNA]</scope>
    <source>
        <strain evidence="1 2">KACC15460</strain>
    </source>
</reference>
<sequence length="56" mass="6117">MGIAIQSCANEYQTAIAVQLFRRCQWADGMSGDRGRRAMGYRIVATVVADLEGPDP</sequence>
<comment type="caution">
    <text evidence="1">The sequence shown here is derived from an EMBL/GenBank/DDBJ whole genome shotgun (WGS) entry which is preliminary data.</text>
</comment>
<evidence type="ECO:0000313" key="1">
    <source>
        <dbReference type="EMBL" id="MET2829297.1"/>
    </source>
</evidence>
<proteinExistence type="predicted"/>
<keyword evidence="2" id="KW-1185">Reference proteome</keyword>
<gene>
    <name evidence="1" type="ORF">ABVQ20_20195</name>
</gene>
<protein>
    <submittedName>
        <fullName evidence="1">Uncharacterized protein</fullName>
    </submittedName>
</protein>
<evidence type="ECO:0000313" key="2">
    <source>
        <dbReference type="Proteomes" id="UP001548832"/>
    </source>
</evidence>
<accession>A0ABV2DH39</accession>
<dbReference type="EMBL" id="JBEWSZ010000001">
    <property type="protein sequence ID" value="MET2829297.1"/>
    <property type="molecule type" value="Genomic_DNA"/>
</dbReference>
<name>A0ABV2DH39_9HYPH</name>
<dbReference type="RefSeq" id="WP_354461248.1">
    <property type="nucleotide sequence ID" value="NZ_JBEWSZ010000001.1"/>
</dbReference>
<organism evidence="1 2">
    <name type="scientific">Mesorhizobium shangrilense</name>
    <dbReference type="NCBI Taxonomy" id="460060"/>
    <lineage>
        <taxon>Bacteria</taxon>
        <taxon>Pseudomonadati</taxon>
        <taxon>Pseudomonadota</taxon>
        <taxon>Alphaproteobacteria</taxon>
        <taxon>Hyphomicrobiales</taxon>
        <taxon>Phyllobacteriaceae</taxon>
        <taxon>Mesorhizobium</taxon>
    </lineage>
</organism>